<dbReference type="AlphaFoldDB" id="A0A1H5C9Y0"/>
<dbReference type="EMBL" id="FNSO01000004">
    <property type="protein sequence ID" value="SED63278.1"/>
    <property type="molecule type" value="Genomic_DNA"/>
</dbReference>
<reference evidence="3" key="1">
    <citation type="submission" date="2016-10" db="EMBL/GenBank/DDBJ databases">
        <authorList>
            <person name="Varghese N."/>
            <person name="Submissions S."/>
        </authorList>
    </citation>
    <scope>NUCLEOTIDE SEQUENCE [LARGE SCALE GENOMIC DNA]</scope>
    <source>
        <strain evidence="3">DSM 44544</strain>
    </source>
</reference>
<dbReference type="Proteomes" id="UP000199622">
    <property type="component" value="Unassembled WGS sequence"/>
</dbReference>
<sequence length="130" mass="13765">MGMAEGSESGADRTWPTRHGGGYPKGWQVRYRGRREGTALGFASPRARQDRIGTVAGPSLRAEHTGTTWVPVRPFCAVSGTPLKLVRATDIIDARPPGEPVATGAADDEDEDGVVVVEPPDRGSGDDPSR</sequence>
<dbReference type="RefSeq" id="WP_091317976.1">
    <property type="nucleotide sequence ID" value="NZ_FNSO01000004.1"/>
</dbReference>
<proteinExistence type="predicted"/>
<name>A0A1H5C9Y0_9PSEU</name>
<keyword evidence="3" id="KW-1185">Reference proteome</keyword>
<feature type="region of interest" description="Disordered" evidence="1">
    <location>
        <begin position="1"/>
        <end position="28"/>
    </location>
</feature>
<protein>
    <submittedName>
        <fullName evidence="2">Uncharacterized protein</fullName>
    </submittedName>
</protein>
<evidence type="ECO:0000313" key="3">
    <source>
        <dbReference type="Proteomes" id="UP000199622"/>
    </source>
</evidence>
<evidence type="ECO:0000256" key="1">
    <source>
        <dbReference type="SAM" id="MobiDB-lite"/>
    </source>
</evidence>
<feature type="region of interest" description="Disordered" evidence="1">
    <location>
        <begin position="94"/>
        <end position="130"/>
    </location>
</feature>
<organism evidence="2 3">
    <name type="scientific">Amycolatopsis tolypomycina</name>
    <dbReference type="NCBI Taxonomy" id="208445"/>
    <lineage>
        <taxon>Bacteria</taxon>
        <taxon>Bacillati</taxon>
        <taxon>Actinomycetota</taxon>
        <taxon>Actinomycetes</taxon>
        <taxon>Pseudonocardiales</taxon>
        <taxon>Pseudonocardiaceae</taxon>
        <taxon>Amycolatopsis</taxon>
    </lineage>
</organism>
<dbReference type="STRING" id="208445.SAMN04489727_8665"/>
<evidence type="ECO:0000313" key="2">
    <source>
        <dbReference type="EMBL" id="SED63278.1"/>
    </source>
</evidence>
<feature type="compositionally biased region" description="Basic and acidic residues" evidence="1">
    <location>
        <begin position="119"/>
        <end position="130"/>
    </location>
</feature>
<gene>
    <name evidence="2" type="ORF">SAMN04489727_8665</name>
</gene>
<dbReference type="OrthoDB" id="9852236at2"/>
<accession>A0A1H5C9Y0</accession>